<evidence type="ECO:0000313" key="5">
    <source>
        <dbReference type="Proteomes" id="UP000028542"/>
    </source>
</evidence>
<comment type="caution">
    <text evidence="4">The sequence shown here is derived from an EMBL/GenBank/DDBJ whole genome shotgun (WGS) entry which is preliminary data.</text>
</comment>
<dbReference type="Pfam" id="PF02397">
    <property type="entry name" value="Bac_transf"/>
    <property type="match status" value="1"/>
</dbReference>
<keyword evidence="2" id="KW-0472">Membrane</keyword>
<reference evidence="4 5" key="1">
    <citation type="submission" date="2014-07" db="EMBL/GenBank/DDBJ databases">
        <title>Draft genome of Clostridium sulfidigenes 113A isolated from sediments associated with methane hydrate from Krishna Godavari basin.</title>
        <authorList>
            <person name="Honkalas V.S."/>
            <person name="Dabir A.P."/>
            <person name="Arora P."/>
            <person name="Dhakephalkar P.K."/>
        </authorList>
    </citation>
    <scope>NUCLEOTIDE SEQUENCE [LARGE SCALE GENOMIC DNA]</scope>
    <source>
        <strain evidence="4 5">113A</strain>
    </source>
</reference>
<keyword evidence="2" id="KW-1133">Transmembrane helix</keyword>
<dbReference type="PANTHER" id="PTHR30576">
    <property type="entry name" value="COLANIC BIOSYNTHESIS UDP-GLUCOSE LIPID CARRIER TRANSFERASE"/>
    <property type="match status" value="1"/>
</dbReference>
<keyword evidence="2" id="KW-0812">Transmembrane</keyword>
<accession>A0A084JIE6</accession>
<evidence type="ECO:0000256" key="1">
    <source>
        <dbReference type="ARBA" id="ARBA00006464"/>
    </source>
</evidence>
<organism evidence="4 5">
    <name type="scientific">Clostridium sulfidigenes</name>
    <dbReference type="NCBI Taxonomy" id="318464"/>
    <lineage>
        <taxon>Bacteria</taxon>
        <taxon>Bacillati</taxon>
        <taxon>Bacillota</taxon>
        <taxon>Clostridia</taxon>
        <taxon>Eubacteriales</taxon>
        <taxon>Clostridiaceae</taxon>
        <taxon>Clostridium</taxon>
    </lineage>
</organism>
<feature type="domain" description="Bacterial sugar transferase" evidence="3">
    <location>
        <begin position="8"/>
        <end position="190"/>
    </location>
</feature>
<dbReference type="AlphaFoldDB" id="A0A084JIE6"/>
<name>A0A084JIE6_9CLOT</name>
<dbReference type="GO" id="GO:0016780">
    <property type="term" value="F:phosphotransferase activity, for other substituted phosphate groups"/>
    <property type="evidence" value="ECO:0007669"/>
    <property type="project" value="TreeGrafter"/>
</dbReference>
<evidence type="ECO:0000256" key="2">
    <source>
        <dbReference type="SAM" id="Phobius"/>
    </source>
</evidence>
<dbReference type="EMBL" id="JPMD01000001">
    <property type="protein sequence ID" value="KEZ88730.1"/>
    <property type="molecule type" value="Genomic_DNA"/>
</dbReference>
<dbReference type="PANTHER" id="PTHR30576:SF0">
    <property type="entry name" value="UNDECAPRENYL-PHOSPHATE N-ACETYLGALACTOSAMINYL 1-PHOSPHATE TRANSFERASE-RELATED"/>
    <property type="match status" value="1"/>
</dbReference>
<evidence type="ECO:0000313" key="4">
    <source>
        <dbReference type="EMBL" id="KEZ88730.1"/>
    </source>
</evidence>
<dbReference type="eggNOG" id="COG2148">
    <property type="taxonomic scope" value="Bacteria"/>
</dbReference>
<dbReference type="STRING" id="318464.IO99_00720"/>
<evidence type="ECO:0000259" key="3">
    <source>
        <dbReference type="Pfam" id="PF02397"/>
    </source>
</evidence>
<comment type="similarity">
    <text evidence="1">Belongs to the bacterial sugar transferase family.</text>
</comment>
<feature type="transmembrane region" description="Helical" evidence="2">
    <location>
        <begin position="12"/>
        <end position="34"/>
    </location>
</feature>
<dbReference type="InterPro" id="IPR003362">
    <property type="entry name" value="Bact_transf"/>
</dbReference>
<sequence length="215" mass="24623">MIGGNKVKRAFDLVVSIIALILLSPVILVISILIKLDNHGSIIFKQYRVGKDNKEFIIYKFRSMVEDAPEVATTALENPDEYITSIGKFLRKTSLDELPQLLNIIKGDMSLVGPRPVINDINKSEKKLLVLRTKYGIHKLTPGLTGWAQINGRDSISIYKKINLEIEYMERQSFIFDLKILFITFFKVFKQEDIVNGKENVVQVNYHTFESKDVM</sequence>
<proteinExistence type="inferred from homology"/>
<dbReference type="Proteomes" id="UP000028542">
    <property type="component" value="Unassembled WGS sequence"/>
</dbReference>
<protein>
    <submittedName>
        <fullName evidence="4">Capsular biosynthesis protein</fullName>
    </submittedName>
</protein>
<gene>
    <name evidence="4" type="ORF">IO99_00720</name>
</gene>
<keyword evidence="5" id="KW-1185">Reference proteome</keyword>